<proteinExistence type="predicted"/>
<dbReference type="EMBL" id="JBBPBN010000035">
    <property type="protein sequence ID" value="KAK9002504.1"/>
    <property type="molecule type" value="Genomic_DNA"/>
</dbReference>
<accession>A0ABR2QP98</accession>
<gene>
    <name evidence="1" type="ORF">V6N11_025178</name>
</gene>
<name>A0ABR2QP98_9ROSI</name>
<protein>
    <submittedName>
        <fullName evidence="1">Uncharacterized protein</fullName>
    </submittedName>
</protein>
<comment type="caution">
    <text evidence="1">The sequence shown here is derived from an EMBL/GenBank/DDBJ whole genome shotgun (WGS) entry which is preliminary data.</text>
</comment>
<organism evidence="1 2">
    <name type="scientific">Hibiscus sabdariffa</name>
    <name type="common">roselle</name>
    <dbReference type="NCBI Taxonomy" id="183260"/>
    <lineage>
        <taxon>Eukaryota</taxon>
        <taxon>Viridiplantae</taxon>
        <taxon>Streptophyta</taxon>
        <taxon>Embryophyta</taxon>
        <taxon>Tracheophyta</taxon>
        <taxon>Spermatophyta</taxon>
        <taxon>Magnoliopsida</taxon>
        <taxon>eudicotyledons</taxon>
        <taxon>Gunneridae</taxon>
        <taxon>Pentapetalae</taxon>
        <taxon>rosids</taxon>
        <taxon>malvids</taxon>
        <taxon>Malvales</taxon>
        <taxon>Malvaceae</taxon>
        <taxon>Malvoideae</taxon>
        <taxon>Hibiscus</taxon>
    </lineage>
</organism>
<evidence type="ECO:0000313" key="2">
    <source>
        <dbReference type="Proteomes" id="UP001396334"/>
    </source>
</evidence>
<keyword evidence="2" id="KW-1185">Reference proteome</keyword>
<evidence type="ECO:0000313" key="1">
    <source>
        <dbReference type="EMBL" id="KAK9002504.1"/>
    </source>
</evidence>
<sequence>MVWPILGLASQPKHKGSSIETIRAFSPHNGDSWVKAKAASTTTVVSSTRTLAKGNRLNASLARFSEKLEDRKSKQIKSNLLNNGEASKNISRSVDNQLKPRLKRVLWFVEEEALKKLKKCLIDTMETLCNTCQVDDHLQTWGLNNFTIKDIGGCRFIIEVQLDELEHTLHPKQSTVPLQSKDKKRVEYSSESSSDSFSGSNHSTAHANRSRNNYFEEDEMAKAICLEKKILGQQVFLEVTLLLLRFRKGLVKVVWSFRVVGWASFGLKFTGSFLGIHF</sequence>
<reference evidence="1 2" key="1">
    <citation type="journal article" date="2024" name="G3 (Bethesda)">
        <title>Genome assembly of Hibiscus sabdariffa L. provides insights into metabolisms of medicinal natural products.</title>
        <authorList>
            <person name="Kim T."/>
        </authorList>
    </citation>
    <scope>NUCLEOTIDE SEQUENCE [LARGE SCALE GENOMIC DNA]</scope>
    <source>
        <strain evidence="1">TK-2024</strain>
        <tissue evidence="1">Old leaves</tissue>
    </source>
</reference>
<dbReference type="Proteomes" id="UP001396334">
    <property type="component" value="Unassembled WGS sequence"/>
</dbReference>